<dbReference type="EMBL" id="CM017612">
    <property type="protein sequence ID" value="TYI36568.1"/>
    <property type="molecule type" value="Genomic_DNA"/>
</dbReference>
<organism evidence="2 3">
    <name type="scientific">Gossypium tomentosum</name>
    <name type="common">Hawaiian cotton</name>
    <name type="synonym">Gossypium sandvicense</name>
    <dbReference type="NCBI Taxonomy" id="34277"/>
    <lineage>
        <taxon>Eukaryota</taxon>
        <taxon>Viridiplantae</taxon>
        <taxon>Streptophyta</taxon>
        <taxon>Embryophyta</taxon>
        <taxon>Tracheophyta</taxon>
        <taxon>Spermatophyta</taxon>
        <taxon>Magnoliopsida</taxon>
        <taxon>eudicotyledons</taxon>
        <taxon>Gunneridae</taxon>
        <taxon>Pentapetalae</taxon>
        <taxon>rosids</taxon>
        <taxon>malvids</taxon>
        <taxon>Malvales</taxon>
        <taxon>Malvaceae</taxon>
        <taxon>Malvoideae</taxon>
        <taxon>Gossypium</taxon>
    </lineage>
</organism>
<feature type="transmembrane region" description="Helical" evidence="1">
    <location>
        <begin position="52"/>
        <end position="75"/>
    </location>
</feature>
<evidence type="ECO:0000256" key="1">
    <source>
        <dbReference type="SAM" id="Phobius"/>
    </source>
</evidence>
<sequence length="81" mass="9278">MVHIDDICIKIIRYGNSAVRRCEETCEGGRARSHSWEPNSLAYSRSFWCSHLLYSFLGVLGLVFGLLELGFRIYLIGSDFM</sequence>
<keyword evidence="1" id="KW-0812">Transmembrane</keyword>
<keyword evidence="1" id="KW-0472">Membrane</keyword>
<dbReference type="AlphaFoldDB" id="A0A5D2R8C5"/>
<keyword evidence="1" id="KW-1133">Transmembrane helix</keyword>
<dbReference type="Proteomes" id="UP000322667">
    <property type="component" value="Chromosome A03"/>
</dbReference>
<gene>
    <name evidence="2" type="ORF">ES332_A03G150600v1</name>
</gene>
<name>A0A5D2R8C5_GOSTO</name>
<accession>A0A5D2R8C5</accession>
<keyword evidence="3" id="KW-1185">Reference proteome</keyword>
<proteinExistence type="predicted"/>
<evidence type="ECO:0000313" key="2">
    <source>
        <dbReference type="EMBL" id="TYI36568.1"/>
    </source>
</evidence>
<protein>
    <submittedName>
        <fullName evidence="2">Uncharacterized protein</fullName>
    </submittedName>
</protein>
<reference evidence="2 3" key="1">
    <citation type="submission" date="2019-07" db="EMBL/GenBank/DDBJ databases">
        <title>WGS assembly of Gossypium tomentosum.</title>
        <authorList>
            <person name="Chen Z.J."/>
            <person name="Sreedasyam A."/>
            <person name="Ando A."/>
            <person name="Song Q."/>
            <person name="De L."/>
            <person name="Hulse-Kemp A."/>
            <person name="Ding M."/>
            <person name="Ye W."/>
            <person name="Kirkbride R."/>
            <person name="Jenkins J."/>
            <person name="Plott C."/>
            <person name="Lovell J."/>
            <person name="Lin Y.-M."/>
            <person name="Vaughn R."/>
            <person name="Liu B."/>
            <person name="Li W."/>
            <person name="Simpson S."/>
            <person name="Scheffler B."/>
            <person name="Saski C."/>
            <person name="Grover C."/>
            <person name="Hu G."/>
            <person name="Conover J."/>
            <person name="Carlson J."/>
            <person name="Shu S."/>
            <person name="Boston L."/>
            <person name="Williams M."/>
            <person name="Peterson D."/>
            <person name="Mcgee K."/>
            <person name="Jones D."/>
            <person name="Wendel J."/>
            <person name="Stelly D."/>
            <person name="Grimwood J."/>
            <person name="Schmutz J."/>
        </authorList>
    </citation>
    <scope>NUCLEOTIDE SEQUENCE [LARGE SCALE GENOMIC DNA]</scope>
    <source>
        <strain evidence="2">7179.01</strain>
    </source>
</reference>
<evidence type="ECO:0000313" key="3">
    <source>
        <dbReference type="Proteomes" id="UP000322667"/>
    </source>
</evidence>